<gene>
    <name evidence="3" type="ORF">BD626DRAFT_546196</name>
</gene>
<dbReference type="STRING" id="97359.A0A550CLT2"/>
<evidence type="ECO:0000256" key="1">
    <source>
        <dbReference type="SAM" id="MobiDB-lite"/>
    </source>
</evidence>
<evidence type="ECO:0000313" key="4">
    <source>
        <dbReference type="Proteomes" id="UP000320762"/>
    </source>
</evidence>
<keyword evidence="4" id="KW-1185">Reference proteome</keyword>
<feature type="region of interest" description="Disordered" evidence="1">
    <location>
        <begin position="113"/>
        <end position="140"/>
    </location>
</feature>
<evidence type="ECO:0000313" key="3">
    <source>
        <dbReference type="EMBL" id="TRM65718.1"/>
    </source>
</evidence>
<dbReference type="EMBL" id="VDMD01000004">
    <property type="protein sequence ID" value="TRM65718.1"/>
    <property type="molecule type" value="Genomic_DNA"/>
</dbReference>
<feature type="region of interest" description="Disordered" evidence="1">
    <location>
        <begin position="1"/>
        <end position="61"/>
    </location>
</feature>
<dbReference type="Pfam" id="PF12110">
    <property type="entry name" value="Nup96"/>
    <property type="match status" value="1"/>
</dbReference>
<dbReference type="InterPro" id="IPR021967">
    <property type="entry name" value="Nup98_C"/>
</dbReference>
<dbReference type="Proteomes" id="UP000320762">
    <property type="component" value="Unassembled WGS sequence"/>
</dbReference>
<dbReference type="Gene3D" id="1.25.40.690">
    <property type="match status" value="1"/>
</dbReference>
<proteinExistence type="predicted"/>
<protein>
    <submittedName>
        <fullName evidence="3">Nuclear protein 96-domain-containing protein</fullName>
    </submittedName>
</protein>
<feature type="compositionally biased region" description="Acidic residues" evidence="1">
    <location>
        <begin position="1"/>
        <end position="33"/>
    </location>
</feature>
<evidence type="ECO:0000259" key="2">
    <source>
        <dbReference type="Pfam" id="PF12110"/>
    </source>
</evidence>
<accession>A0A550CLT2</accession>
<comment type="caution">
    <text evidence="3">The sequence shown here is derived from an EMBL/GenBank/DDBJ whole genome shotgun (WGS) entry which is preliminary data.</text>
</comment>
<dbReference type="OrthoDB" id="3797628at2759"/>
<feature type="compositionally biased region" description="Basic and acidic residues" evidence="1">
    <location>
        <begin position="127"/>
        <end position="140"/>
    </location>
</feature>
<sequence length="831" mass="91806">MEREDEDEDNDEDEGSEYEDDEEEEEEDESDSDASDHSGSSSMRSHELVVKKPARNALVPGDDGEYAFAHEVGTYLPSRVDSRKVEVMRASLFETERERAALRAADEQVPRTFPRLSPQSLNRKHSRDSEGDGLHADPRERASFAHDVALVPQRPSRKYARVASSASAVAGSEGSFADAGLAMGRSFRVGWGPGGTLVHLGSLCAPSSQPSQSANSSVITLAKVPMTSSSEHSQLLSETLLSHHLSHTTVAPDDDDVPFANPRKSELKFSTFASLFAATDRTYEATLFRLGQALFDSLEERLGSSVPEVMCFRIANLHRKAALSSWLQEAVSPTVSASLAEGSPTDPKTSIVNAFTLLTGNQVEEACEEAMNAGFFNLATLISQAGGDDAFRADLQQQLQIWREQSIPVDVAVKRIYALLAGNEALGDGLDVTDGLDWKRVLGLHLWYFHPAGDSVTDVFREFRTLNLQHTPHYIEDIDSAAWTGVWSVRRDAPLPPDGMYQLIQLYADPAVSLSQALEPLSFSPSPLDVGLLWHLYIIMSRCLRQRDLADREEVQFTSEYSLEDDAEIEGHSPSADLLTSSYAHQLEGEGMVQEAAFVLLHVEGSAGRERAIRDLLVRSAPLLDEWMQRGLIGSLRLPHAWVDEARATYALYNDDMFGAYELYLSAGHRDPAHDIAVRHLAPDAILRRDYALLTELLEPFVGKPVESWQVRGKILMDYAHIMQRLPQLAAHHARDAVPDAVEALELEDLCRSVPKLLGLLPDVFRAREPRHRAALAEITAGLLGVVDRVRPATLAQVQSRFVEDGARLGHARSMAHDRFKRSLATVEIES</sequence>
<feature type="domain" description="Nuclear pore complex protein NUP96 C-terminal" evidence="2">
    <location>
        <begin position="354"/>
        <end position="650"/>
    </location>
</feature>
<dbReference type="AlphaFoldDB" id="A0A550CLT2"/>
<name>A0A550CLT2_9AGAR</name>
<reference evidence="3 4" key="1">
    <citation type="journal article" date="2019" name="New Phytol.">
        <title>Comparative genomics reveals unique wood-decay strategies and fruiting body development in the Schizophyllaceae.</title>
        <authorList>
            <person name="Almasi E."/>
            <person name="Sahu N."/>
            <person name="Krizsan K."/>
            <person name="Balint B."/>
            <person name="Kovacs G.M."/>
            <person name="Kiss B."/>
            <person name="Cseklye J."/>
            <person name="Drula E."/>
            <person name="Henrissat B."/>
            <person name="Nagy I."/>
            <person name="Chovatia M."/>
            <person name="Adam C."/>
            <person name="LaButti K."/>
            <person name="Lipzen A."/>
            <person name="Riley R."/>
            <person name="Grigoriev I.V."/>
            <person name="Nagy L.G."/>
        </authorList>
    </citation>
    <scope>NUCLEOTIDE SEQUENCE [LARGE SCALE GENOMIC DNA]</scope>
    <source>
        <strain evidence="3 4">NL-1724</strain>
    </source>
</reference>
<organism evidence="3 4">
    <name type="scientific">Schizophyllum amplum</name>
    <dbReference type="NCBI Taxonomy" id="97359"/>
    <lineage>
        <taxon>Eukaryota</taxon>
        <taxon>Fungi</taxon>
        <taxon>Dikarya</taxon>
        <taxon>Basidiomycota</taxon>
        <taxon>Agaricomycotina</taxon>
        <taxon>Agaricomycetes</taxon>
        <taxon>Agaricomycetidae</taxon>
        <taxon>Agaricales</taxon>
        <taxon>Schizophyllaceae</taxon>
        <taxon>Schizophyllum</taxon>
    </lineage>
</organism>